<comment type="caution">
    <text evidence="2">The sequence shown here is derived from an EMBL/GenBank/DDBJ whole genome shotgun (WGS) entry which is preliminary data.</text>
</comment>
<dbReference type="PANTHER" id="PTHR33490">
    <property type="entry name" value="BLR5614 PROTEIN-RELATED"/>
    <property type="match status" value="1"/>
</dbReference>
<reference evidence="2 3" key="1">
    <citation type="submission" date="2023-03" db="EMBL/GenBank/DDBJ databases">
        <title>Novosphingobium cyanobacteriorum sp. nov., isolated from a eutrophic reservoir during the Microcystis bloom period.</title>
        <authorList>
            <person name="Kang M."/>
            <person name="Le V."/>
            <person name="Ko S.-R."/>
            <person name="Lee S.-A."/>
            <person name="Ahn C.-Y."/>
        </authorList>
    </citation>
    <scope>NUCLEOTIDE SEQUENCE [LARGE SCALE GENOMIC DNA]</scope>
    <source>
        <strain evidence="2 3">HBC54</strain>
    </source>
</reference>
<dbReference type="InterPro" id="IPR013589">
    <property type="entry name" value="Bac_transglu_N"/>
</dbReference>
<dbReference type="SMART" id="SM00460">
    <property type="entry name" value="TGc"/>
    <property type="match status" value="1"/>
</dbReference>
<name>A0ABT6CLN1_9SPHN</name>
<sequence>MRLSIDHTTHYRFSGPATYGLQRLRLTPKSGPGLSILDWQLHLSGARVQVEYDDENANRVTLISLEPGVHDVTIRSEGTVETADQAGIVGRHAGFLPLWHFLQPTPLTQPGPRLRALVSSLDADDDRLATLHRLSTAVLAAMAYEAGHTDSATGAEGALAAGRGVCQDHAHVFIAAARALKIPARYVSGYLLMNDRVQQEAGHAWAEAHVDGLGWVGFDVANAICPDARYVRLATGRDYREAAPTTGVRHGDHDEAMHVTLAVGQQQVEQ</sequence>
<accession>A0ABT6CLN1</accession>
<dbReference type="RefSeq" id="WP_277278531.1">
    <property type="nucleotide sequence ID" value="NZ_JAROCY010000012.1"/>
</dbReference>
<feature type="domain" description="Transglutaminase-like" evidence="1">
    <location>
        <begin position="158"/>
        <end position="222"/>
    </location>
</feature>
<dbReference type="Pfam" id="PF01841">
    <property type="entry name" value="Transglut_core"/>
    <property type="match status" value="1"/>
</dbReference>
<keyword evidence="3" id="KW-1185">Reference proteome</keyword>
<dbReference type="Pfam" id="PF08379">
    <property type="entry name" value="Bact_transglu_N"/>
    <property type="match status" value="1"/>
</dbReference>
<evidence type="ECO:0000259" key="1">
    <source>
        <dbReference type="SMART" id="SM00460"/>
    </source>
</evidence>
<protein>
    <submittedName>
        <fullName evidence="2">Transglutaminase family protein</fullName>
    </submittedName>
</protein>
<dbReference type="Gene3D" id="3.10.620.30">
    <property type="match status" value="1"/>
</dbReference>
<gene>
    <name evidence="2" type="ORF">POM99_13090</name>
</gene>
<evidence type="ECO:0000313" key="2">
    <source>
        <dbReference type="EMBL" id="MDF8334143.1"/>
    </source>
</evidence>
<organism evidence="2 3">
    <name type="scientific">Novosphingobium cyanobacteriorum</name>
    <dbReference type="NCBI Taxonomy" id="3024215"/>
    <lineage>
        <taxon>Bacteria</taxon>
        <taxon>Pseudomonadati</taxon>
        <taxon>Pseudomonadota</taxon>
        <taxon>Alphaproteobacteria</taxon>
        <taxon>Sphingomonadales</taxon>
        <taxon>Sphingomonadaceae</taxon>
        <taxon>Novosphingobium</taxon>
    </lineage>
</organism>
<dbReference type="EMBL" id="JAROCY010000012">
    <property type="protein sequence ID" value="MDF8334143.1"/>
    <property type="molecule type" value="Genomic_DNA"/>
</dbReference>
<dbReference type="PANTHER" id="PTHR33490:SF6">
    <property type="entry name" value="SLL1049 PROTEIN"/>
    <property type="match status" value="1"/>
</dbReference>
<dbReference type="InterPro" id="IPR038765">
    <property type="entry name" value="Papain-like_cys_pep_sf"/>
</dbReference>
<proteinExistence type="predicted"/>
<dbReference type="SUPFAM" id="SSF54001">
    <property type="entry name" value="Cysteine proteinases"/>
    <property type="match status" value="1"/>
</dbReference>
<dbReference type="Proteomes" id="UP001222770">
    <property type="component" value="Unassembled WGS sequence"/>
</dbReference>
<evidence type="ECO:0000313" key="3">
    <source>
        <dbReference type="Proteomes" id="UP001222770"/>
    </source>
</evidence>
<dbReference type="InterPro" id="IPR002931">
    <property type="entry name" value="Transglutaminase-like"/>
</dbReference>